<evidence type="ECO:0000313" key="4">
    <source>
        <dbReference type="Proteomes" id="UP000824120"/>
    </source>
</evidence>
<reference evidence="3 4" key="1">
    <citation type="submission" date="2020-09" db="EMBL/GenBank/DDBJ databases">
        <title>De no assembly of potato wild relative species, Solanum commersonii.</title>
        <authorList>
            <person name="Cho K."/>
        </authorList>
    </citation>
    <scope>NUCLEOTIDE SEQUENCE [LARGE SCALE GENOMIC DNA]</scope>
    <source>
        <strain evidence="3">LZ3.2</strain>
        <tissue evidence="3">Leaf</tissue>
    </source>
</reference>
<evidence type="ECO:0000256" key="1">
    <source>
        <dbReference type="SAM" id="Coils"/>
    </source>
</evidence>
<evidence type="ECO:0000313" key="3">
    <source>
        <dbReference type="EMBL" id="KAG5632429.1"/>
    </source>
</evidence>
<keyword evidence="4" id="KW-1185">Reference proteome</keyword>
<accession>A0A9J6B6K6</accession>
<dbReference type="AlphaFoldDB" id="A0A9J6B6K6"/>
<gene>
    <name evidence="3" type="ORF">H5410_004146</name>
</gene>
<feature type="compositionally biased region" description="Polar residues" evidence="2">
    <location>
        <begin position="51"/>
        <end position="69"/>
    </location>
</feature>
<name>A0A9J6B6K6_SOLCO</name>
<protein>
    <submittedName>
        <fullName evidence="3">Uncharacterized protein</fullName>
    </submittedName>
</protein>
<feature type="coiled-coil region" evidence="1">
    <location>
        <begin position="5"/>
        <end position="32"/>
    </location>
</feature>
<keyword evidence="1" id="KW-0175">Coiled coil</keyword>
<sequence>MTEAFKRLNAKVEELLQENTKLMEQIKSLKGKDSIRRLISSITAPRKEFSISHTASPDQTVAGKDTSNPFMAVTLPKSEGEGSSSRRRKLFQQGQDKHVITPPNPDPNGDGLVPDIERNRPNTSPRNTNNNITRSNSSGEEDYREHSYYQDAQNPNADDDSGMSFDSEALHNLDT</sequence>
<feature type="region of interest" description="Disordered" evidence="2">
    <location>
        <begin position="49"/>
        <end position="175"/>
    </location>
</feature>
<dbReference type="EMBL" id="JACXVP010000001">
    <property type="protein sequence ID" value="KAG5632429.1"/>
    <property type="molecule type" value="Genomic_DNA"/>
</dbReference>
<comment type="caution">
    <text evidence="3">The sequence shown here is derived from an EMBL/GenBank/DDBJ whole genome shotgun (WGS) entry which is preliminary data.</text>
</comment>
<dbReference type="Proteomes" id="UP000824120">
    <property type="component" value="Chromosome 1"/>
</dbReference>
<feature type="compositionally biased region" description="Low complexity" evidence="2">
    <location>
        <begin position="121"/>
        <end position="138"/>
    </location>
</feature>
<evidence type="ECO:0000256" key="2">
    <source>
        <dbReference type="SAM" id="MobiDB-lite"/>
    </source>
</evidence>
<organism evidence="3 4">
    <name type="scientific">Solanum commersonii</name>
    <name type="common">Commerson's wild potato</name>
    <name type="synonym">Commerson's nightshade</name>
    <dbReference type="NCBI Taxonomy" id="4109"/>
    <lineage>
        <taxon>Eukaryota</taxon>
        <taxon>Viridiplantae</taxon>
        <taxon>Streptophyta</taxon>
        <taxon>Embryophyta</taxon>
        <taxon>Tracheophyta</taxon>
        <taxon>Spermatophyta</taxon>
        <taxon>Magnoliopsida</taxon>
        <taxon>eudicotyledons</taxon>
        <taxon>Gunneridae</taxon>
        <taxon>Pentapetalae</taxon>
        <taxon>asterids</taxon>
        <taxon>lamiids</taxon>
        <taxon>Solanales</taxon>
        <taxon>Solanaceae</taxon>
        <taxon>Solanoideae</taxon>
        <taxon>Solaneae</taxon>
        <taxon>Solanum</taxon>
    </lineage>
</organism>
<proteinExistence type="predicted"/>